<dbReference type="InterPro" id="IPR051465">
    <property type="entry name" value="Cell_Envelope_Struct_Comp"/>
</dbReference>
<dbReference type="AlphaFoldDB" id="A6NYD9"/>
<dbReference type="Pfam" id="PF00395">
    <property type="entry name" value="SLH"/>
    <property type="match status" value="3"/>
</dbReference>
<dbReference type="PANTHER" id="PTHR43308">
    <property type="entry name" value="OUTER MEMBRANE PROTEIN ALPHA-RELATED"/>
    <property type="match status" value="1"/>
</dbReference>
<dbReference type="eggNOG" id="COG3757">
    <property type="taxonomic scope" value="Bacteria"/>
</dbReference>
<dbReference type="EMBL" id="AAXG02000029">
    <property type="protein sequence ID" value="EDM98904.1"/>
    <property type="molecule type" value="Genomic_DNA"/>
</dbReference>
<dbReference type="OrthoDB" id="174569at2"/>
<evidence type="ECO:0000259" key="3">
    <source>
        <dbReference type="PROSITE" id="PS51272"/>
    </source>
</evidence>
<keyword evidence="2" id="KW-0732">Signal</keyword>
<dbReference type="STRING" id="411467.BACCAP_03238"/>
<dbReference type="PROSITE" id="PS51272">
    <property type="entry name" value="SLH"/>
    <property type="match status" value="3"/>
</dbReference>
<dbReference type="PANTHER" id="PTHR43308:SF5">
    <property type="entry name" value="S-LAYER PROTEIN _ PEPTIDOGLYCAN ENDO-BETA-N-ACETYLGLUCOSAMINIDASE"/>
    <property type="match status" value="1"/>
</dbReference>
<feature type="domain" description="SLH" evidence="3">
    <location>
        <begin position="155"/>
        <end position="218"/>
    </location>
</feature>
<organism evidence="4 5">
    <name type="scientific">Pseudoflavonifractor capillosus ATCC 29799</name>
    <dbReference type="NCBI Taxonomy" id="411467"/>
    <lineage>
        <taxon>Bacteria</taxon>
        <taxon>Bacillati</taxon>
        <taxon>Bacillota</taxon>
        <taxon>Clostridia</taxon>
        <taxon>Eubacteriales</taxon>
        <taxon>Oscillospiraceae</taxon>
        <taxon>Pseudoflavonifractor</taxon>
    </lineage>
</organism>
<dbReference type="Gene3D" id="2.130.10.10">
    <property type="entry name" value="YVTN repeat-like/Quinoprotein amine dehydrogenase"/>
    <property type="match status" value="1"/>
</dbReference>
<dbReference type="InterPro" id="IPR001119">
    <property type="entry name" value="SLH_dom"/>
</dbReference>
<protein>
    <recommendedName>
        <fullName evidence="3">SLH domain-containing protein</fullName>
    </recommendedName>
</protein>
<dbReference type="InterPro" id="IPR015943">
    <property type="entry name" value="WD40/YVTN_repeat-like_dom_sf"/>
</dbReference>
<proteinExistence type="predicted"/>
<feature type="domain" description="SLH" evidence="3">
    <location>
        <begin position="97"/>
        <end position="154"/>
    </location>
</feature>
<evidence type="ECO:0000313" key="4">
    <source>
        <dbReference type="EMBL" id="EDM98904.1"/>
    </source>
</evidence>
<feature type="domain" description="SLH" evidence="3">
    <location>
        <begin position="33"/>
        <end position="96"/>
    </location>
</feature>
<evidence type="ECO:0000256" key="1">
    <source>
        <dbReference type="ARBA" id="ARBA00022737"/>
    </source>
</evidence>
<dbReference type="Proteomes" id="UP000003639">
    <property type="component" value="Unassembled WGS sequence"/>
</dbReference>
<reference evidence="4 5" key="2">
    <citation type="submission" date="2007-06" db="EMBL/GenBank/DDBJ databases">
        <title>Draft genome sequence of Pseudoflavonifractor capillosus ATCC 29799.</title>
        <authorList>
            <person name="Sudarsanam P."/>
            <person name="Ley R."/>
            <person name="Guruge J."/>
            <person name="Turnbaugh P.J."/>
            <person name="Mahowald M."/>
            <person name="Liep D."/>
            <person name="Gordon J."/>
        </authorList>
    </citation>
    <scope>NUCLEOTIDE SEQUENCE [LARGE SCALE GENOMIC DNA]</scope>
    <source>
        <strain evidence="4 5">ATCC 29799</strain>
    </source>
</reference>
<keyword evidence="1" id="KW-0677">Repeat</keyword>
<accession>A6NYD9</accession>
<evidence type="ECO:0000313" key="5">
    <source>
        <dbReference type="Proteomes" id="UP000003639"/>
    </source>
</evidence>
<comment type="caution">
    <text evidence="4">The sequence shown here is derived from an EMBL/GenBank/DDBJ whole genome shotgun (WGS) entry which is preliminary data.</text>
</comment>
<feature type="signal peptide" evidence="2">
    <location>
        <begin position="1"/>
        <end position="25"/>
    </location>
</feature>
<sequence length="469" mass="48438">MKPRKLLALALTFALTATIAVPALAEDILSGSSAAPKFNDTQGHWAEEIIDRWGGYGVVQGDQNGNFNPDQPITRGSMATVMVNLLGLSEKPAENPYQDLSGSEWYADAVLKCTAAGVMQGDGSNCNAGANITRQEATVMFARALGVEEDASPNLSKFADGSDVAGWAAGAVSAMADRGIITGAGDGKVLPTQNIDRASTMAILDKAISTYIVKGGSYEAKDSGITLVKAGDVTISGSAQDILIAPGAAGGSVTLRNASVSGIITINADDVTLSGTGSVDEVAVNGDNCSVTLPGKTTVRVADGVTGTKVCGKDVAGGSSTVIGGSTGGSDGGYVPPTEPVKQYGTWEDALESSSVPDDVKQYIRYAYLGEYQGVNFKVVPNVIPVGDGFNTSIFDADRNLWIGTDTGILILSEDGKDTTVITSDSKDADYLKYDNVTMLFSDGGSGAWVLCGNPETEENAVCHIIEVK</sequence>
<name>A6NYD9_9FIRM</name>
<keyword evidence="5" id="KW-1185">Reference proteome</keyword>
<feature type="chain" id="PRO_5002700725" description="SLH domain-containing protein" evidence="2">
    <location>
        <begin position="26"/>
        <end position="469"/>
    </location>
</feature>
<gene>
    <name evidence="4" type="ORF">BACCAP_03238</name>
</gene>
<evidence type="ECO:0000256" key="2">
    <source>
        <dbReference type="SAM" id="SignalP"/>
    </source>
</evidence>
<dbReference type="RefSeq" id="WP_006573745.1">
    <property type="nucleotide sequence ID" value="NZ_AAXG02000029.1"/>
</dbReference>
<reference evidence="4 5" key="1">
    <citation type="submission" date="2007-04" db="EMBL/GenBank/DDBJ databases">
        <authorList>
            <person name="Fulton L."/>
            <person name="Clifton S."/>
            <person name="Fulton B."/>
            <person name="Xu J."/>
            <person name="Minx P."/>
            <person name="Pepin K.H."/>
            <person name="Johnson M."/>
            <person name="Thiruvilangam P."/>
            <person name="Bhonagiri V."/>
            <person name="Nash W.E."/>
            <person name="Mardis E.R."/>
            <person name="Wilson R.K."/>
        </authorList>
    </citation>
    <scope>NUCLEOTIDE SEQUENCE [LARGE SCALE GENOMIC DNA]</scope>
    <source>
        <strain evidence="4 5">ATCC 29799</strain>
    </source>
</reference>